<evidence type="ECO:0000259" key="12">
    <source>
        <dbReference type="PROSITE" id="PS51767"/>
    </source>
</evidence>
<evidence type="ECO:0000256" key="10">
    <source>
        <dbReference type="SAM" id="MobiDB-lite"/>
    </source>
</evidence>
<dbReference type="PROSITE" id="PS51767">
    <property type="entry name" value="PEPTIDASE_A1"/>
    <property type="match status" value="1"/>
</dbReference>
<accession>A0A830CEG9</accession>
<keyword evidence="14" id="KW-1185">Reference proteome</keyword>
<evidence type="ECO:0000256" key="1">
    <source>
        <dbReference type="ARBA" id="ARBA00004370"/>
    </source>
</evidence>
<dbReference type="SUPFAM" id="SSF50630">
    <property type="entry name" value="Acid proteases"/>
    <property type="match status" value="1"/>
</dbReference>
<organism evidence="13 14">
    <name type="scientific">Phtheirospermum japonicum</name>
    <dbReference type="NCBI Taxonomy" id="374723"/>
    <lineage>
        <taxon>Eukaryota</taxon>
        <taxon>Viridiplantae</taxon>
        <taxon>Streptophyta</taxon>
        <taxon>Embryophyta</taxon>
        <taxon>Tracheophyta</taxon>
        <taxon>Spermatophyta</taxon>
        <taxon>Magnoliopsida</taxon>
        <taxon>eudicotyledons</taxon>
        <taxon>Gunneridae</taxon>
        <taxon>Pentapetalae</taxon>
        <taxon>asterids</taxon>
        <taxon>lamiids</taxon>
        <taxon>Lamiales</taxon>
        <taxon>Orobanchaceae</taxon>
        <taxon>Orobanchaceae incertae sedis</taxon>
        <taxon>Phtheirospermum</taxon>
    </lineage>
</organism>
<evidence type="ECO:0000256" key="7">
    <source>
        <dbReference type="ARBA" id="ARBA00022989"/>
    </source>
</evidence>
<dbReference type="InterPro" id="IPR021109">
    <property type="entry name" value="Peptidase_aspartic_dom_sf"/>
</dbReference>
<keyword evidence="4" id="KW-0812">Transmembrane</keyword>
<dbReference type="GO" id="GO:0003723">
    <property type="term" value="F:RNA binding"/>
    <property type="evidence" value="ECO:0007669"/>
    <property type="project" value="UniProtKB-UniRule"/>
</dbReference>
<dbReference type="Gene3D" id="3.30.70.330">
    <property type="match status" value="1"/>
</dbReference>
<evidence type="ECO:0000256" key="4">
    <source>
        <dbReference type="ARBA" id="ARBA00022692"/>
    </source>
</evidence>
<proteinExistence type="inferred from homology"/>
<comment type="subcellular location">
    <subcellularLocation>
        <location evidence="1">Membrane</location>
    </subcellularLocation>
</comment>
<feature type="compositionally biased region" description="Basic and acidic residues" evidence="10">
    <location>
        <begin position="163"/>
        <end position="177"/>
    </location>
</feature>
<dbReference type="PANTHER" id="PTHR13683">
    <property type="entry name" value="ASPARTYL PROTEASES"/>
    <property type="match status" value="1"/>
</dbReference>
<feature type="region of interest" description="Disordered" evidence="10">
    <location>
        <begin position="153"/>
        <end position="182"/>
    </location>
</feature>
<dbReference type="InterPro" id="IPR032861">
    <property type="entry name" value="TAXi_N"/>
</dbReference>
<evidence type="ECO:0000256" key="3">
    <source>
        <dbReference type="ARBA" id="ARBA00022670"/>
    </source>
</evidence>
<feature type="region of interest" description="Disordered" evidence="10">
    <location>
        <begin position="85"/>
        <end position="108"/>
    </location>
</feature>
<evidence type="ECO:0000256" key="8">
    <source>
        <dbReference type="ARBA" id="ARBA00023136"/>
    </source>
</evidence>
<dbReference type="InterPro" id="IPR000504">
    <property type="entry name" value="RRM_dom"/>
</dbReference>
<dbReference type="InterPro" id="IPR012677">
    <property type="entry name" value="Nucleotide-bd_a/b_plait_sf"/>
</dbReference>
<evidence type="ECO:0000313" key="13">
    <source>
        <dbReference type="EMBL" id="GFP94423.1"/>
    </source>
</evidence>
<name>A0A830CEG9_9LAMI</name>
<dbReference type="InterPro" id="IPR033121">
    <property type="entry name" value="PEPTIDASE_A1"/>
</dbReference>
<dbReference type="Pfam" id="PF14543">
    <property type="entry name" value="TAXi_N"/>
    <property type="match status" value="2"/>
</dbReference>
<keyword evidence="3" id="KW-0645">Protease</keyword>
<dbReference type="Proteomes" id="UP000653305">
    <property type="component" value="Unassembled WGS sequence"/>
</dbReference>
<keyword evidence="6" id="KW-0378">Hydrolase</keyword>
<keyword evidence="7" id="KW-1133">Transmembrane helix</keyword>
<dbReference type="SUPFAM" id="SSF54928">
    <property type="entry name" value="RNA-binding domain, RBD"/>
    <property type="match status" value="1"/>
</dbReference>
<dbReference type="InterPro" id="IPR001461">
    <property type="entry name" value="Aspartic_peptidase_A1"/>
</dbReference>
<feature type="compositionally biased region" description="Polar residues" evidence="10">
    <location>
        <begin position="153"/>
        <end position="162"/>
    </location>
</feature>
<dbReference type="GO" id="GO:0006508">
    <property type="term" value="P:proteolysis"/>
    <property type="evidence" value="ECO:0007669"/>
    <property type="project" value="UniProtKB-KW"/>
</dbReference>
<keyword evidence="8" id="KW-0472">Membrane</keyword>
<sequence length="532" mass="57944">MIFRHISCRLGLGSIWRHDSLRGGELSNNLINASQKLSRDAKEYSGRFSSLLSSSSSPHVGFSRSSSRLSFQDDLEFSCPFIVDDVDPPDSQTREVEKQKGPPSEEEVEKHFSVFGDITEVHLVVDTDTKRSKGSAYVVYVLPESAARTNNFTQQPSKTFKQLRNDERKASESKGDTRGWNSLFMRTDTDSLGINTPHNLTESNFEDPGREIEGLSGSNIYVRPAGHICPSSNNTVTFKRQAGQWAGLGPKMRSTFPQPPPGHSCAVAQPASSRLFNTNAVREYDSDDRDVDVDRRPDLRVFSPFAESPHGAREEVLQLASKRGINISVGLAYQSSVSEIGVENQLKYAVGVRFLGTIYCFPLSLYSFPSANVITLCQIDTGSDVLWVRCNACTGCPTSSGLQIDLEFFDPSSSSTASLISCSDQRCALGTQSSDSGCSDQNQCGYTFQYGDGSGTSGFYMDLMKPDRAVDGIFGFGQQGLSVISQLSSQGITPNAFSHCLKGEDGGGGILVLGTLAYFAEEAYDPFVDAIT</sequence>
<dbReference type="Gene3D" id="2.40.70.10">
    <property type="entry name" value="Acid Proteases"/>
    <property type="match status" value="2"/>
</dbReference>
<protein>
    <submittedName>
        <fullName evidence="13">Aspartic proteinase-like protein 2</fullName>
    </submittedName>
</protein>
<dbReference type="PANTHER" id="PTHR13683:SF375">
    <property type="entry name" value="PEPTIDASE A1 DOMAIN-CONTAINING PROTEIN"/>
    <property type="match status" value="1"/>
</dbReference>
<dbReference type="GO" id="GO:0016020">
    <property type="term" value="C:membrane"/>
    <property type="evidence" value="ECO:0007669"/>
    <property type="project" value="UniProtKB-SubCell"/>
</dbReference>
<keyword evidence="9" id="KW-0694">RNA-binding</keyword>
<comment type="similarity">
    <text evidence="2">Belongs to the peptidase A1 family.</text>
</comment>
<dbReference type="EMBL" id="BMAC01000349">
    <property type="protein sequence ID" value="GFP94423.1"/>
    <property type="molecule type" value="Genomic_DNA"/>
</dbReference>
<evidence type="ECO:0000256" key="9">
    <source>
        <dbReference type="PROSITE-ProRule" id="PRU00176"/>
    </source>
</evidence>
<dbReference type="CDD" id="cd05471">
    <property type="entry name" value="pepsin_like"/>
    <property type="match status" value="1"/>
</dbReference>
<dbReference type="InterPro" id="IPR034164">
    <property type="entry name" value="Pepsin-like_dom"/>
</dbReference>
<evidence type="ECO:0000313" key="14">
    <source>
        <dbReference type="Proteomes" id="UP000653305"/>
    </source>
</evidence>
<feature type="domain" description="RRM" evidence="11">
    <location>
        <begin position="79"/>
        <end position="170"/>
    </location>
</feature>
<feature type="domain" description="Peptidase A1" evidence="12">
    <location>
        <begin position="359"/>
        <end position="532"/>
    </location>
</feature>
<comment type="caution">
    <text evidence="13">The sequence shown here is derived from an EMBL/GenBank/DDBJ whole genome shotgun (WGS) entry which is preliminary data.</text>
</comment>
<dbReference type="AlphaFoldDB" id="A0A830CEG9"/>
<evidence type="ECO:0000256" key="2">
    <source>
        <dbReference type="ARBA" id="ARBA00007447"/>
    </source>
</evidence>
<dbReference type="InterPro" id="IPR035979">
    <property type="entry name" value="RBD_domain_sf"/>
</dbReference>
<dbReference type="GO" id="GO:0004190">
    <property type="term" value="F:aspartic-type endopeptidase activity"/>
    <property type="evidence" value="ECO:0007669"/>
    <property type="project" value="InterPro"/>
</dbReference>
<dbReference type="PROSITE" id="PS50102">
    <property type="entry name" value="RRM"/>
    <property type="match status" value="1"/>
</dbReference>
<dbReference type="Pfam" id="PF00076">
    <property type="entry name" value="RRM_1"/>
    <property type="match status" value="1"/>
</dbReference>
<evidence type="ECO:0000256" key="5">
    <source>
        <dbReference type="ARBA" id="ARBA00022729"/>
    </source>
</evidence>
<keyword evidence="5" id="KW-0732">Signal</keyword>
<evidence type="ECO:0000259" key="11">
    <source>
        <dbReference type="PROSITE" id="PS50102"/>
    </source>
</evidence>
<reference evidence="13" key="1">
    <citation type="submission" date="2020-07" db="EMBL/GenBank/DDBJ databases">
        <title>Ethylene signaling mediates host invasion by parasitic plants.</title>
        <authorList>
            <person name="Yoshida S."/>
        </authorList>
    </citation>
    <scope>NUCLEOTIDE SEQUENCE</scope>
    <source>
        <strain evidence="13">Okayama</strain>
    </source>
</reference>
<gene>
    <name evidence="13" type="ORF">PHJA_001586700</name>
</gene>
<evidence type="ECO:0000256" key="6">
    <source>
        <dbReference type="ARBA" id="ARBA00022801"/>
    </source>
</evidence>
<dbReference type="OrthoDB" id="2747330at2759"/>